<evidence type="ECO:0000313" key="3">
    <source>
        <dbReference type="Proteomes" id="UP000325255"/>
    </source>
</evidence>
<evidence type="ECO:0000313" key="2">
    <source>
        <dbReference type="EMBL" id="KAA5607766.1"/>
    </source>
</evidence>
<gene>
    <name evidence="2" type="ORF">F1189_32040</name>
</gene>
<name>A0A5M6IHJ5_9PROT</name>
<proteinExistence type="predicted"/>
<reference evidence="2 3" key="1">
    <citation type="submission" date="2019-09" db="EMBL/GenBank/DDBJ databases">
        <title>Genome sequence of Rhodovastum atsumiense, a diverse member of the Acetobacteraceae family of non-sulfur purple photosynthetic bacteria.</title>
        <authorList>
            <person name="Meyer T."/>
            <person name="Kyndt J."/>
        </authorList>
    </citation>
    <scope>NUCLEOTIDE SEQUENCE [LARGE SCALE GENOMIC DNA]</scope>
    <source>
        <strain evidence="2 3">DSM 21279</strain>
    </source>
</reference>
<dbReference type="AlphaFoldDB" id="A0A5M6IHJ5"/>
<dbReference type="PANTHER" id="PTHR33678">
    <property type="entry name" value="BLL1576 PROTEIN"/>
    <property type="match status" value="1"/>
</dbReference>
<organism evidence="2 3">
    <name type="scientific">Rhodovastum atsumiense</name>
    <dbReference type="NCBI Taxonomy" id="504468"/>
    <lineage>
        <taxon>Bacteria</taxon>
        <taxon>Pseudomonadati</taxon>
        <taxon>Pseudomonadota</taxon>
        <taxon>Alphaproteobacteria</taxon>
        <taxon>Acetobacterales</taxon>
        <taxon>Acetobacteraceae</taxon>
        <taxon>Rhodovastum</taxon>
    </lineage>
</organism>
<feature type="domain" description="Transposase IS66 central" evidence="1">
    <location>
        <begin position="6"/>
        <end position="130"/>
    </location>
</feature>
<dbReference type="Proteomes" id="UP000325255">
    <property type="component" value="Unassembled WGS sequence"/>
</dbReference>
<dbReference type="InterPro" id="IPR052344">
    <property type="entry name" value="Transposase-related"/>
</dbReference>
<feature type="non-terminal residue" evidence="2">
    <location>
        <position position="1"/>
    </location>
</feature>
<accession>A0A5M6IHJ5</accession>
<dbReference type="InterPro" id="IPR004291">
    <property type="entry name" value="Transposase_IS66_central"/>
</dbReference>
<evidence type="ECO:0000259" key="1">
    <source>
        <dbReference type="Pfam" id="PF03050"/>
    </source>
</evidence>
<feature type="non-terminal residue" evidence="2">
    <location>
        <position position="165"/>
    </location>
</feature>
<comment type="caution">
    <text evidence="2">The sequence shown here is derived from an EMBL/GenBank/DDBJ whole genome shotgun (WGS) entry which is preliminary data.</text>
</comment>
<dbReference type="OrthoDB" id="7242801at2"/>
<dbReference type="RefSeq" id="WP_150045894.1">
    <property type="nucleotide sequence ID" value="NZ_VWPK01000199.1"/>
</dbReference>
<dbReference type="EMBL" id="VWPK01000199">
    <property type="protein sequence ID" value="KAA5607766.1"/>
    <property type="molecule type" value="Genomic_DNA"/>
</dbReference>
<keyword evidence="3" id="KW-1185">Reference proteome</keyword>
<sequence length="165" mass="19132">QFNVGQHALCWIHAERLVHKLETFTDQQRAAQQIVRSLIWWYYADLKAYRLDPTPRRRSELRAHFDRIFLRTTGFATLDRLLQRLHANKAELLMVLDHPEIPLHTNGSENDIRCQVTKRQVSGGTKTDTGRDCRDAFLGLGKTYKKLCVSFWDYLGARLGVPNAP</sequence>
<protein>
    <submittedName>
        <fullName evidence="2">Transposase</fullName>
    </submittedName>
</protein>
<dbReference type="Pfam" id="PF03050">
    <property type="entry name" value="DDE_Tnp_IS66"/>
    <property type="match status" value="1"/>
</dbReference>